<accession>A0ACA9PQ46</accession>
<gene>
    <name evidence="1" type="ORF">RPERSI_LOCUS11103</name>
</gene>
<evidence type="ECO:0000313" key="2">
    <source>
        <dbReference type="Proteomes" id="UP000789920"/>
    </source>
</evidence>
<dbReference type="Proteomes" id="UP000789920">
    <property type="component" value="Unassembled WGS sequence"/>
</dbReference>
<dbReference type="EMBL" id="CAJVQC010022574">
    <property type="protein sequence ID" value="CAG8718615.1"/>
    <property type="molecule type" value="Genomic_DNA"/>
</dbReference>
<name>A0ACA9PQ46_9GLOM</name>
<comment type="caution">
    <text evidence="1">The sequence shown here is derived from an EMBL/GenBank/DDBJ whole genome shotgun (WGS) entry which is preliminary data.</text>
</comment>
<reference evidence="1" key="1">
    <citation type="submission" date="2021-06" db="EMBL/GenBank/DDBJ databases">
        <authorList>
            <person name="Kallberg Y."/>
            <person name="Tangrot J."/>
            <person name="Rosling A."/>
        </authorList>
    </citation>
    <scope>NUCLEOTIDE SEQUENCE</scope>
    <source>
        <strain evidence="1">MA461A</strain>
    </source>
</reference>
<organism evidence="1 2">
    <name type="scientific">Racocetra persica</name>
    <dbReference type="NCBI Taxonomy" id="160502"/>
    <lineage>
        <taxon>Eukaryota</taxon>
        <taxon>Fungi</taxon>
        <taxon>Fungi incertae sedis</taxon>
        <taxon>Mucoromycota</taxon>
        <taxon>Glomeromycotina</taxon>
        <taxon>Glomeromycetes</taxon>
        <taxon>Diversisporales</taxon>
        <taxon>Gigasporaceae</taxon>
        <taxon>Racocetra</taxon>
    </lineage>
</organism>
<feature type="non-terminal residue" evidence="1">
    <location>
        <position position="81"/>
    </location>
</feature>
<sequence>MPTAISRKKINKTLTDLEQEPNPNDKEEEMTTNENENQNPLSDLEKELIKSFFHKYKIKKISLHNDSLSKIDKNELTAQEL</sequence>
<evidence type="ECO:0000313" key="1">
    <source>
        <dbReference type="EMBL" id="CAG8718615.1"/>
    </source>
</evidence>
<feature type="non-terminal residue" evidence="1">
    <location>
        <position position="1"/>
    </location>
</feature>
<protein>
    <submittedName>
        <fullName evidence="1">30372_t:CDS:1</fullName>
    </submittedName>
</protein>
<proteinExistence type="predicted"/>
<keyword evidence="2" id="KW-1185">Reference proteome</keyword>